<proteinExistence type="predicted"/>
<dbReference type="PANTHER" id="PTHR46573:SF1">
    <property type="entry name" value="WD REPEAT, SAM AND U-BOX DOMAIN-CONTAINING PROTEIN 1"/>
    <property type="match status" value="1"/>
</dbReference>
<dbReference type="InterPro" id="IPR003613">
    <property type="entry name" value="Ubox_domain"/>
</dbReference>
<feature type="region of interest" description="Disordered" evidence="1">
    <location>
        <begin position="81"/>
        <end position="130"/>
    </location>
</feature>
<protein>
    <recommendedName>
        <fullName evidence="2">U-box domain-containing protein</fullName>
    </recommendedName>
</protein>
<reference evidence="3 4" key="1">
    <citation type="journal article" date="2013" name="Curr. Biol.">
        <title>The Genome of the Foraminiferan Reticulomyxa filosa.</title>
        <authorList>
            <person name="Glockner G."/>
            <person name="Hulsmann N."/>
            <person name="Schleicher M."/>
            <person name="Noegel A.A."/>
            <person name="Eichinger L."/>
            <person name="Gallinger C."/>
            <person name="Pawlowski J."/>
            <person name="Sierra R."/>
            <person name="Euteneuer U."/>
            <person name="Pillet L."/>
            <person name="Moustafa A."/>
            <person name="Platzer M."/>
            <person name="Groth M."/>
            <person name="Szafranski K."/>
            <person name="Schliwa M."/>
        </authorList>
    </citation>
    <scope>NUCLEOTIDE SEQUENCE [LARGE SCALE GENOMIC DNA]</scope>
</reference>
<accession>X6P4M3</accession>
<dbReference type="GO" id="GO:0016567">
    <property type="term" value="P:protein ubiquitination"/>
    <property type="evidence" value="ECO:0007669"/>
    <property type="project" value="InterPro"/>
</dbReference>
<dbReference type="Pfam" id="PF04564">
    <property type="entry name" value="U-box"/>
    <property type="match status" value="1"/>
</dbReference>
<feature type="compositionally biased region" description="Polar residues" evidence="1">
    <location>
        <begin position="364"/>
        <end position="376"/>
    </location>
</feature>
<name>X6P4M3_RETFI</name>
<evidence type="ECO:0000313" key="3">
    <source>
        <dbReference type="EMBL" id="ETO33024.1"/>
    </source>
</evidence>
<organism evidence="3 4">
    <name type="scientific">Reticulomyxa filosa</name>
    <dbReference type="NCBI Taxonomy" id="46433"/>
    <lineage>
        <taxon>Eukaryota</taxon>
        <taxon>Sar</taxon>
        <taxon>Rhizaria</taxon>
        <taxon>Retaria</taxon>
        <taxon>Foraminifera</taxon>
        <taxon>Monothalamids</taxon>
        <taxon>Reticulomyxidae</taxon>
        <taxon>Reticulomyxa</taxon>
    </lineage>
</organism>
<dbReference type="OrthoDB" id="10064100at2759"/>
<feature type="compositionally biased region" description="Basic and acidic residues" evidence="1">
    <location>
        <begin position="592"/>
        <end position="632"/>
    </location>
</feature>
<feature type="region of interest" description="Disordered" evidence="1">
    <location>
        <begin position="364"/>
        <end position="483"/>
    </location>
</feature>
<dbReference type="Gene3D" id="3.30.40.10">
    <property type="entry name" value="Zinc/RING finger domain, C3HC4 (zinc finger)"/>
    <property type="match status" value="1"/>
</dbReference>
<feature type="compositionally biased region" description="Basic and acidic residues" evidence="1">
    <location>
        <begin position="653"/>
        <end position="664"/>
    </location>
</feature>
<feature type="compositionally biased region" description="Acidic residues" evidence="1">
    <location>
        <begin position="427"/>
        <end position="469"/>
    </location>
</feature>
<evidence type="ECO:0000259" key="2">
    <source>
        <dbReference type="PROSITE" id="PS51698"/>
    </source>
</evidence>
<dbReference type="Proteomes" id="UP000023152">
    <property type="component" value="Unassembled WGS sequence"/>
</dbReference>
<feature type="compositionally biased region" description="Acidic residues" evidence="1">
    <location>
        <begin position="633"/>
        <end position="652"/>
    </location>
</feature>
<keyword evidence="4" id="KW-1185">Reference proteome</keyword>
<dbReference type="InterPro" id="IPR052085">
    <property type="entry name" value="WD-SAM-U-box"/>
</dbReference>
<feature type="compositionally biased region" description="Acidic residues" evidence="1">
    <location>
        <begin position="383"/>
        <end position="401"/>
    </location>
</feature>
<dbReference type="PROSITE" id="PS51698">
    <property type="entry name" value="U_BOX"/>
    <property type="match status" value="1"/>
</dbReference>
<comment type="caution">
    <text evidence="3">The sequence shown here is derived from an EMBL/GenBank/DDBJ whole genome shotgun (WGS) entry which is preliminary data.</text>
</comment>
<feature type="region of interest" description="Disordered" evidence="1">
    <location>
        <begin position="567"/>
        <end position="665"/>
    </location>
</feature>
<evidence type="ECO:0000313" key="4">
    <source>
        <dbReference type="Proteomes" id="UP000023152"/>
    </source>
</evidence>
<dbReference type="AlphaFoldDB" id="X6P4M3"/>
<feature type="non-terminal residue" evidence="3">
    <location>
        <position position="1"/>
    </location>
</feature>
<dbReference type="EMBL" id="ASPP01003744">
    <property type="protein sequence ID" value="ETO33024.1"/>
    <property type="molecule type" value="Genomic_DNA"/>
</dbReference>
<sequence>KAFLLLKKASENIDQLKSRAMKQPLVYNRELQQEYAQKKQNLEASWHLWNLDDVVAWICMLDKSGRFHKYKEGLFKLRNLQEKDRQDPNGPLPSNKKNVTQQHITFKKKQKKSQFPQNANPIPQRSLSSNVLHTTTTASDNSSKATYFRRNVNTSSSHKTLESTHVGMEVVYLFNLFICLFVCLFVCLFPNHNEEKAEANSLKVIATSQTSATKTGSENAIDDEWYVNDEDLEFNLEQDTISPPVSLTKNKTESPMIDPSLCSTPVNSSVKVTAESTTDKASILDSTGNQNEIQTTQQILDDILDTIDTEIALDCDSSDFLFANASSASLNLSYSANPQTASAEDASMRTPRPSLATFVNNTYKSSANDQEQMARSNNNDYDMNTDDDYKGDDDNDNDNDNDDKRERIMAPLSSAQVTKAQRKNEEEKEEEIDNDDNEYGENRDEDDDDDNDNDNDDNDNDNDNDDEWDNNWSDSGPDEPLLDSINNTVLKMCGIRDNKDRRVIMYHIDQLRKKKQSKRSFIVSPMSSMFMTKGILNKVYTYNIYPSSQSDVEHDETSDNEKQLAIAIPSDDASSNSMSGRAKQSAKHQDRKFHSQVDKKKTEEERDKNDGKKEQPKLAKKASVDKAKQEKEEGTEEEEHDDDNDDDDDDHKDDDSPSKSKVPEEFLCPITHDIMKEPVICSDGFCYEREAIENWLIKNNTSPMTNQRLITVQLFPNHGLRSMIQDLSCICVMFCFVFDDKIKTLSSFGPRNYKNIHKENVPTSLIENKIYMTKRHEIKKLYINQMN</sequence>
<feature type="domain" description="U-box" evidence="2">
    <location>
        <begin position="661"/>
        <end position="734"/>
    </location>
</feature>
<dbReference type="CDD" id="cd16655">
    <property type="entry name" value="RING-Ubox_WDSUB1-like"/>
    <property type="match status" value="1"/>
</dbReference>
<dbReference type="InterPro" id="IPR013083">
    <property type="entry name" value="Znf_RING/FYVE/PHD"/>
</dbReference>
<dbReference type="SUPFAM" id="SSF57850">
    <property type="entry name" value="RING/U-box"/>
    <property type="match status" value="1"/>
</dbReference>
<dbReference type="SMART" id="SM00504">
    <property type="entry name" value="Ubox"/>
    <property type="match status" value="1"/>
</dbReference>
<dbReference type="GO" id="GO:0004842">
    <property type="term" value="F:ubiquitin-protein transferase activity"/>
    <property type="evidence" value="ECO:0007669"/>
    <property type="project" value="InterPro"/>
</dbReference>
<feature type="compositionally biased region" description="Polar residues" evidence="1">
    <location>
        <begin position="118"/>
        <end position="130"/>
    </location>
</feature>
<dbReference type="PANTHER" id="PTHR46573">
    <property type="entry name" value="WD REPEAT, SAM AND U-BOX DOMAIN-CONTAINING PROTEIN 1"/>
    <property type="match status" value="1"/>
</dbReference>
<gene>
    <name evidence="3" type="ORF">RFI_04084</name>
</gene>
<evidence type="ECO:0000256" key="1">
    <source>
        <dbReference type="SAM" id="MobiDB-lite"/>
    </source>
</evidence>